<organism evidence="2 3">
    <name type="scientific">Flavobacterium defluvii</name>
    <dbReference type="NCBI Taxonomy" id="370979"/>
    <lineage>
        <taxon>Bacteria</taxon>
        <taxon>Pseudomonadati</taxon>
        <taxon>Bacteroidota</taxon>
        <taxon>Flavobacteriia</taxon>
        <taxon>Flavobacteriales</taxon>
        <taxon>Flavobacteriaceae</taxon>
        <taxon>Flavobacterium</taxon>
    </lineage>
</organism>
<feature type="compositionally biased region" description="Basic and acidic residues" evidence="1">
    <location>
        <begin position="459"/>
        <end position="474"/>
    </location>
</feature>
<sequence length="474" mass="55405">MTGEELDINLHRLLRHLDSIKDTLPMSILLLEPHNKKANTKFKEFIEKNAEEIEDENGNKSLSLEFEQSRIFDQLAKNSEISNLAMKIIPESLFVSLISQYDAFLNQLLKTLFKIRPEYINNSERELSFSQLNEFDSIEKAREYVVEKEVETILRKSHSEHFDYLENKLAITLRKDLPIWQTFIEITERRNLFVHCDGIVSNQYLKVCKENKCDLTGIELNKRLNISSEYFNKAYKCLYELSTKLTHTIWRKLIKEDIEFADEQLNEICYNLITNGQYSLADILLDFACKQTKFYNDSAKNYYIVNKALSKNLQGKTDIAKEIIESKDWSASSDNFKLAHLIIMEKFDDSYLLMKKIGKNGEVNKDHYKIWPLFYKLRQEEKFKETFKEIFEEDYTVLEVPKRPIQELIGEVIENNPNLLKKAIKSKTAKSNVTNSGSNKKTIPKKTVKKPISNKPSLAKKETSLTEIKSDNLN</sequence>
<gene>
    <name evidence="2" type="ORF">SAMN05443663_11084</name>
</gene>
<evidence type="ECO:0000313" key="2">
    <source>
        <dbReference type="EMBL" id="SHH71997.1"/>
    </source>
</evidence>
<accession>A0A1M5V9S5</accession>
<proteinExistence type="predicted"/>
<protein>
    <submittedName>
        <fullName evidence="2">Uncharacterized protein</fullName>
    </submittedName>
</protein>
<dbReference type="AlphaFoldDB" id="A0A1M5V9S5"/>
<evidence type="ECO:0000313" key="3">
    <source>
        <dbReference type="Proteomes" id="UP000184071"/>
    </source>
</evidence>
<evidence type="ECO:0000256" key="1">
    <source>
        <dbReference type="SAM" id="MobiDB-lite"/>
    </source>
</evidence>
<feature type="region of interest" description="Disordered" evidence="1">
    <location>
        <begin position="426"/>
        <end position="474"/>
    </location>
</feature>
<dbReference type="Proteomes" id="UP000184071">
    <property type="component" value="Unassembled WGS sequence"/>
</dbReference>
<dbReference type="EMBL" id="FQWC01000010">
    <property type="protein sequence ID" value="SHH71997.1"/>
    <property type="molecule type" value="Genomic_DNA"/>
</dbReference>
<reference evidence="3" key="1">
    <citation type="submission" date="2016-11" db="EMBL/GenBank/DDBJ databases">
        <authorList>
            <person name="Varghese N."/>
            <person name="Submissions S."/>
        </authorList>
    </citation>
    <scope>NUCLEOTIDE SEQUENCE [LARGE SCALE GENOMIC DNA]</scope>
    <source>
        <strain evidence="3">DSM 17963</strain>
    </source>
</reference>
<dbReference type="OrthoDB" id="7061055at2"/>
<dbReference type="RefSeq" id="WP_073417744.1">
    <property type="nucleotide sequence ID" value="NZ_FQWC01000010.1"/>
</dbReference>
<keyword evidence="3" id="KW-1185">Reference proteome</keyword>
<name>A0A1M5V9S5_9FLAO</name>
<feature type="compositionally biased region" description="Polar residues" evidence="1">
    <location>
        <begin position="429"/>
        <end position="439"/>
    </location>
</feature>